<feature type="transmembrane region" description="Helical" evidence="1">
    <location>
        <begin position="330"/>
        <end position="352"/>
    </location>
</feature>
<evidence type="ECO:0000313" key="3">
    <source>
        <dbReference type="Proteomes" id="UP000293360"/>
    </source>
</evidence>
<dbReference type="Pfam" id="PF11374">
    <property type="entry name" value="DUF3176"/>
    <property type="match status" value="1"/>
</dbReference>
<dbReference type="InterPro" id="IPR021514">
    <property type="entry name" value="DUF3176"/>
</dbReference>
<reference evidence="2 3" key="1">
    <citation type="submission" date="2018-06" db="EMBL/GenBank/DDBJ databases">
        <title>Complete Genomes of Monosporascus.</title>
        <authorList>
            <person name="Robinson A.J."/>
            <person name="Natvig D.O."/>
        </authorList>
    </citation>
    <scope>NUCLEOTIDE SEQUENCE [LARGE SCALE GENOMIC DNA]</scope>
    <source>
        <strain evidence="2 3">CBS 110550</strain>
    </source>
</reference>
<dbReference type="PANTHER" id="PTHR35394:SF5">
    <property type="entry name" value="DUF3176 DOMAIN-CONTAINING PROTEIN"/>
    <property type="match status" value="1"/>
</dbReference>
<evidence type="ECO:0000256" key="1">
    <source>
        <dbReference type="SAM" id="Phobius"/>
    </source>
</evidence>
<proteinExistence type="predicted"/>
<name>A0A4Q4TN09_9PEZI</name>
<keyword evidence="3" id="KW-1185">Reference proteome</keyword>
<dbReference type="PANTHER" id="PTHR35394">
    <property type="entry name" value="DUF3176 DOMAIN-CONTAINING PROTEIN"/>
    <property type="match status" value="1"/>
</dbReference>
<dbReference type="Proteomes" id="UP000293360">
    <property type="component" value="Unassembled WGS sequence"/>
</dbReference>
<accession>A0A4Q4TN09</accession>
<dbReference type="STRING" id="155417.A0A4Q4TN09"/>
<keyword evidence="1" id="KW-1133">Transmembrane helix</keyword>
<dbReference type="OrthoDB" id="5376804at2759"/>
<sequence length="418" mass="46062">MSTAKRARGPPDDHFGFGEDLKWIWFAQGPHKLVDLKTFDGASRGVFGALVLLLSHTGHFATFGAVAIVLRIGFDPFIQNLVHFQPGTLLDEGSAAVVGRISISNETGISRAFAMTGVSQRIKANAVYQSIRADLDTSAFGQGGQYLRNNTPFEATECVLQPCVLSLTASVTQGQYSEQVLATYVQPPSEDWMCGFDVLQPPWGAEQGMQPNETFGFADWQMCSATMDLPTSLIVGKVSTFDNNYGLISESSTNGINGDGVEAIFYSNVTGLTYSDCEEPRNGFSCVFQSVGRGIAKAVRDTSFAFTNNNATGWAIGESLTTVFFIRVEWQWLLLPLAVWLLSCVTLAGAIWKTRRAGWPVWRDDPLPLVFMQRYDDMIEQLSKRFGGVSTLAHEMRAKNPVVRLENNHDRVSLKRLK</sequence>
<organism evidence="2 3">
    <name type="scientific">Monosporascus ibericus</name>
    <dbReference type="NCBI Taxonomy" id="155417"/>
    <lineage>
        <taxon>Eukaryota</taxon>
        <taxon>Fungi</taxon>
        <taxon>Dikarya</taxon>
        <taxon>Ascomycota</taxon>
        <taxon>Pezizomycotina</taxon>
        <taxon>Sordariomycetes</taxon>
        <taxon>Xylariomycetidae</taxon>
        <taxon>Xylariales</taxon>
        <taxon>Xylariales incertae sedis</taxon>
        <taxon>Monosporascus</taxon>
    </lineage>
</organism>
<keyword evidence="1" id="KW-0812">Transmembrane</keyword>
<dbReference type="AlphaFoldDB" id="A0A4Q4TN09"/>
<protein>
    <submittedName>
        <fullName evidence="2">Uncharacterized protein</fullName>
    </submittedName>
</protein>
<comment type="caution">
    <text evidence="2">The sequence shown here is derived from an EMBL/GenBank/DDBJ whole genome shotgun (WGS) entry which is preliminary data.</text>
</comment>
<dbReference type="EMBL" id="QJNU01000111">
    <property type="protein sequence ID" value="RYP06950.1"/>
    <property type="molecule type" value="Genomic_DNA"/>
</dbReference>
<keyword evidence="1" id="KW-0472">Membrane</keyword>
<gene>
    <name evidence="2" type="ORF">DL764_002837</name>
</gene>
<evidence type="ECO:0000313" key="2">
    <source>
        <dbReference type="EMBL" id="RYP06950.1"/>
    </source>
</evidence>